<keyword evidence="1" id="KW-1133">Transmembrane helix</keyword>
<gene>
    <name evidence="2" type="ORF">C2L65_25320</name>
</gene>
<protein>
    <submittedName>
        <fullName evidence="2">Uncharacterized protein</fullName>
    </submittedName>
</protein>
<organism evidence="2 3">
    <name type="scientific">Paraburkholderia terrae</name>
    <dbReference type="NCBI Taxonomy" id="311230"/>
    <lineage>
        <taxon>Bacteria</taxon>
        <taxon>Pseudomonadati</taxon>
        <taxon>Pseudomonadota</taxon>
        <taxon>Betaproteobacteria</taxon>
        <taxon>Burkholderiales</taxon>
        <taxon>Burkholderiaceae</taxon>
        <taxon>Paraburkholderia</taxon>
    </lineage>
</organism>
<dbReference type="KEGG" id="pter:C2L65_25320"/>
<proteinExistence type="predicted"/>
<evidence type="ECO:0000256" key="1">
    <source>
        <dbReference type="SAM" id="Phobius"/>
    </source>
</evidence>
<name>A0A2I8ETF8_9BURK</name>
<dbReference type="EMBL" id="CP026112">
    <property type="protein sequence ID" value="AUT62895.1"/>
    <property type="molecule type" value="Genomic_DNA"/>
</dbReference>
<accession>A0A2I8ETF8</accession>
<sequence length="85" mass="9626">MCACFISQSAFLAREADFSFWSAWIVFGMWLYKLLGYPRTSAIRSARLLPWELLVAAHPSRTGVAQSEHVRGLFTGRMPLKVNCC</sequence>
<dbReference type="Proteomes" id="UP000243502">
    <property type="component" value="Chromosome 2"/>
</dbReference>
<reference evidence="2 3" key="1">
    <citation type="submission" date="2018-01" db="EMBL/GenBank/DDBJ databases">
        <title>Species boundaries and ecological features among Paraburkholderia terrae DSMZ17804T, P. hospita DSMZ17164T and P. caribensis DSMZ13236T.</title>
        <authorList>
            <person name="Pratama A.A."/>
        </authorList>
    </citation>
    <scope>NUCLEOTIDE SEQUENCE [LARGE SCALE GENOMIC DNA]</scope>
    <source>
        <strain evidence="2 3">DSM 17804</strain>
    </source>
</reference>
<evidence type="ECO:0000313" key="3">
    <source>
        <dbReference type="Proteomes" id="UP000243502"/>
    </source>
</evidence>
<feature type="transmembrane region" description="Helical" evidence="1">
    <location>
        <begin position="18"/>
        <end position="35"/>
    </location>
</feature>
<keyword evidence="1" id="KW-0812">Transmembrane</keyword>
<keyword evidence="1" id="KW-0472">Membrane</keyword>
<dbReference type="AlphaFoldDB" id="A0A2I8ETF8"/>
<evidence type="ECO:0000313" key="2">
    <source>
        <dbReference type="EMBL" id="AUT62895.1"/>
    </source>
</evidence>